<feature type="binding site" evidence="2">
    <location>
        <position position="167"/>
    </location>
    <ligand>
        <name>Mn(2+)</name>
        <dbReference type="ChEBI" id="CHEBI:29035"/>
        <label>2</label>
    </ligand>
</feature>
<dbReference type="SUPFAM" id="SSF55031">
    <property type="entry name" value="Bacterial exopeptidase dimerisation domain"/>
    <property type="match status" value="1"/>
</dbReference>
<dbReference type="CDD" id="cd03886">
    <property type="entry name" value="M20_Acy1"/>
    <property type="match status" value="1"/>
</dbReference>
<keyword evidence="1" id="KW-0378">Hydrolase</keyword>
<dbReference type="GO" id="GO:0019877">
    <property type="term" value="P:diaminopimelate biosynthetic process"/>
    <property type="evidence" value="ECO:0007669"/>
    <property type="project" value="UniProtKB-ARBA"/>
</dbReference>
<keyword evidence="2" id="KW-0479">Metal-binding</keyword>
<feature type="binding site" evidence="2">
    <location>
        <position position="104"/>
    </location>
    <ligand>
        <name>Mn(2+)</name>
        <dbReference type="ChEBI" id="CHEBI:29035"/>
        <label>2</label>
    </ligand>
</feature>
<name>A0A941F3P6_9BACT</name>
<reference evidence="4" key="1">
    <citation type="journal article" date="2018" name="Int. J. Syst. Evol. Microbiol.">
        <title>Carboxylicivirga sediminis sp. nov., isolated from coastal sediment.</title>
        <authorList>
            <person name="Wang F.Q."/>
            <person name="Ren L.H."/>
            <person name="Zou R.J."/>
            <person name="Sun Y.Z."/>
            <person name="Liu X.J."/>
            <person name="Jiang F."/>
            <person name="Liu L.J."/>
        </authorList>
    </citation>
    <scope>NUCLEOTIDE SEQUENCE</scope>
    <source>
        <strain evidence="4">JR1</strain>
    </source>
</reference>
<dbReference type="Gene3D" id="3.40.630.10">
    <property type="entry name" value="Zn peptidases"/>
    <property type="match status" value="1"/>
</dbReference>
<evidence type="ECO:0000256" key="1">
    <source>
        <dbReference type="ARBA" id="ARBA00022801"/>
    </source>
</evidence>
<evidence type="ECO:0000256" key="2">
    <source>
        <dbReference type="PIRSR" id="PIRSR005962-1"/>
    </source>
</evidence>
<dbReference type="InterPro" id="IPR017439">
    <property type="entry name" value="Amidohydrolase"/>
</dbReference>
<dbReference type="SUPFAM" id="SSF53187">
    <property type="entry name" value="Zn-dependent exopeptidases"/>
    <property type="match status" value="1"/>
</dbReference>
<comment type="cofactor">
    <cofactor evidence="2">
        <name>Mn(2+)</name>
        <dbReference type="ChEBI" id="CHEBI:29035"/>
    </cofactor>
    <text evidence="2">The Mn(2+) ion enhances activity.</text>
</comment>
<dbReference type="Gene3D" id="3.30.70.360">
    <property type="match status" value="1"/>
</dbReference>
<evidence type="ECO:0000313" key="5">
    <source>
        <dbReference type="Proteomes" id="UP000679220"/>
    </source>
</evidence>
<dbReference type="Pfam" id="PF07687">
    <property type="entry name" value="M20_dimer"/>
    <property type="match status" value="1"/>
</dbReference>
<reference evidence="4" key="2">
    <citation type="submission" date="2021-04" db="EMBL/GenBank/DDBJ databases">
        <authorList>
            <person name="Zhang T."/>
            <person name="Zhang Y."/>
            <person name="Lu D."/>
            <person name="Zuo D."/>
            <person name="Du Z."/>
        </authorList>
    </citation>
    <scope>NUCLEOTIDE SEQUENCE</scope>
    <source>
        <strain evidence="4">JR1</strain>
    </source>
</reference>
<feature type="binding site" evidence="2">
    <location>
        <position position="365"/>
    </location>
    <ligand>
        <name>Mn(2+)</name>
        <dbReference type="ChEBI" id="CHEBI:29035"/>
        <label>2</label>
    </ligand>
</feature>
<organism evidence="4 5">
    <name type="scientific">Carboxylicivirga sediminis</name>
    <dbReference type="NCBI Taxonomy" id="2006564"/>
    <lineage>
        <taxon>Bacteria</taxon>
        <taxon>Pseudomonadati</taxon>
        <taxon>Bacteroidota</taxon>
        <taxon>Bacteroidia</taxon>
        <taxon>Marinilabiliales</taxon>
        <taxon>Marinilabiliaceae</taxon>
        <taxon>Carboxylicivirga</taxon>
    </lineage>
</organism>
<proteinExistence type="predicted"/>
<dbReference type="AlphaFoldDB" id="A0A941F3P6"/>
<dbReference type="RefSeq" id="WP_212191101.1">
    <property type="nucleotide sequence ID" value="NZ_JAGTAR010000016.1"/>
</dbReference>
<dbReference type="FunFam" id="3.30.70.360:FF:000001">
    <property type="entry name" value="N-acetyldiaminopimelate deacetylase"/>
    <property type="match status" value="1"/>
</dbReference>
<gene>
    <name evidence="4" type="ORF">KDU71_11635</name>
</gene>
<feature type="binding site" evidence="2">
    <location>
        <position position="140"/>
    </location>
    <ligand>
        <name>Mn(2+)</name>
        <dbReference type="ChEBI" id="CHEBI:29035"/>
        <label>2</label>
    </ligand>
</feature>
<dbReference type="GO" id="GO:0046872">
    <property type="term" value="F:metal ion binding"/>
    <property type="evidence" value="ECO:0007669"/>
    <property type="project" value="UniProtKB-KW"/>
</dbReference>
<dbReference type="GO" id="GO:0050118">
    <property type="term" value="F:N-acetyldiaminopimelate deacetylase activity"/>
    <property type="evidence" value="ECO:0007669"/>
    <property type="project" value="UniProtKB-ARBA"/>
</dbReference>
<dbReference type="Proteomes" id="UP000679220">
    <property type="component" value="Unassembled WGS sequence"/>
</dbReference>
<dbReference type="InterPro" id="IPR011650">
    <property type="entry name" value="Peptidase_M20_dimer"/>
</dbReference>
<dbReference type="InterPro" id="IPR002933">
    <property type="entry name" value="Peptidase_M20"/>
</dbReference>
<dbReference type="NCBIfam" id="TIGR01891">
    <property type="entry name" value="amidohydrolases"/>
    <property type="match status" value="1"/>
</dbReference>
<dbReference type="PANTHER" id="PTHR11014">
    <property type="entry name" value="PEPTIDASE M20 FAMILY MEMBER"/>
    <property type="match status" value="1"/>
</dbReference>
<evidence type="ECO:0000259" key="3">
    <source>
        <dbReference type="Pfam" id="PF07687"/>
    </source>
</evidence>
<evidence type="ECO:0000313" key="4">
    <source>
        <dbReference type="EMBL" id="MBR8536211.1"/>
    </source>
</evidence>
<keyword evidence="5" id="KW-1185">Reference proteome</keyword>
<dbReference type="PANTHER" id="PTHR11014:SF63">
    <property type="entry name" value="METALLOPEPTIDASE, PUTATIVE (AFU_ORTHOLOGUE AFUA_6G09600)-RELATED"/>
    <property type="match status" value="1"/>
</dbReference>
<accession>A0A941F3P6</accession>
<comment type="caution">
    <text evidence="4">The sequence shown here is derived from an EMBL/GenBank/DDBJ whole genome shotgun (WGS) entry which is preliminary data.</text>
</comment>
<dbReference type="Pfam" id="PF01546">
    <property type="entry name" value="Peptidase_M20"/>
    <property type="match status" value="1"/>
</dbReference>
<dbReference type="PIRSF" id="PIRSF005962">
    <property type="entry name" value="Pept_M20D_amidohydro"/>
    <property type="match status" value="1"/>
</dbReference>
<protein>
    <submittedName>
        <fullName evidence="4">Amidohydrolase</fullName>
    </submittedName>
</protein>
<feature type="binding site" evidence="2">
    <location>
        <position position="106"/>
    </location>
    <ligand>
        <name>Mn(2+)</name>
        <dbReference type="ChEBI" id="CHEBI:29035"/>
        <label>2</label>
    </ligand>
</feature>
<keyword evidence="2" id="KW-0464">Manganese</keyword>
<dbReference type="InterPro" id="IPR036264">
    <property type="entry name" value="Bact_exopeptidase_dim_dom"/>
</dbReference>
<dbReference type="EMBL" id="JAGTAR010000016">
    <property type="protein sequence ID" value="MBR8536211.1"/>
    <property type="molecule type" value="Genomic_DNA"/>
</dbReference>
<sequence>MQARIKALTQQYLNEIIAIRRHLHEHPELSFEEHQTSAYIQNKLAELGIPFKAGFVKTGIIGYLKGKHPEKRTIALRADMDALPIAEASQLEFASRNEGIMHACGHDAHTAAMLGAAMVLNQLKDEWEGTILLLFQPAEEVFPGGAKLMMEEGCFDGHEPEIILGQHVLPNMKTGHAGFKSGMYMASGDEVYITVKGKGGHAAMPHALTDNVLIASHIIVSLQQIVSRIVPAQIPTVLSFGKVIANGATNIIPEKVEIAGTLRTMNEEWRAIIKGKIHEIATGIAKSMGAECDIDIKDGYPVVHNNEHVTDQAIAFSKDYLGQEATEIMDIRMTAEDFGYYSQKYPCSFYRFGVAQNNGETGSLHTPQFNLNEDSLETAAGLMAYLGYRFMSEN</sequence>
<feature type="domain" description="Peptidase M20 dimerisation" evidence="3">
    <location>
        <begin position="191"/>
        <end position="283"/>
    </location>
</feature>